<accession>A0A919G2K4</accession>
<evidence type="ECO:0000313" key="2">
    <source>
        <dbReference type="EMBL" id="GHH76731.1"/>
    </source>
</evidence>
<proteinExistence type="predicted"/>
<keyword evidence="1" id="KW-1133">Transmembrane helix</keyword>
<reference evidence="2" key="1">
    <citation type="journal article" date="2014" name="Int. J. Syst. Evol. Microbiol.">
        <title>Complete genome sequence of Corynebacterium casei LMG S-19264T (=DSM 44701T), isolated from a smear-ripened cheese.</title>
        <authorList>
            <consortium name="US DOE Joint Genome Institute (JGI-PGF)"/>
            <person name="Walter F."/>
            <person name="Albersmeier A."/>
            <person name="Kalinowski J."/>
            <person name="Ruckert C."/>
        </authorList>
    </citation>
    <scope>NUCLEOTIDE SEQUENCE</scope>
    <source>
        <strain evidence="2">CGMCC 4.7398</strain>
    </source>
</reference>
<keyword evidence="3" id="KW-1185">Reference proteome</keyword>
<dbReference type="EMBL" id="BNAS01000005">
    <property type="protein sequence ID" value="GHH76731.1"/>
    <property type="molecule type" value="Genomic_DNA"/>
</dbReference>
<sequence>MLRERDGAVTPLLPTSLPDAAVAVGAAAAGAAAAGKGTRTSWTGAGAVRPAWAADGVWMAMSLLRLGVVCSVLACLVGMCAVVRRSRGEVRRWARAGRGQANVRLVVSGTFDDSCLGP</sequence>
<evidence type="ECO:0000313" key="3">
    <source>
        <dbReference type="Proteomes" id="UP000627369"/>
    </source>
</evidence>
<comment type="caution">
    <text evidence="2">The sequence shown here is derived from an EMBL/GenBank/DDBJ whole genome shotgun (WGS) entry which is preliminary data.</text>
</comment>
<dbReference type="AlphaFoldDB" id="A0A919G2K4"/>
<name>A0A919G2K4_9MICO</name>
<feature type="transmembrane region" description="Helical" evidence="1">
    <location>
        <begin position="57"/>
        <end position="83"/>
    </location>
</feature>
<dbReference type="Proteomes" id="UP000627369">
    <property type="component" value="Unassembled WGS sequence"/>
</dbReference>
<evidence type="ECO:0000256" key="1">
    <source>
        <dbReference type="SAM" id="Phobius"/>
    </source>
</evidence>
<organism evidence="2 3">
    <name type="scientific">Promicromonospora soli</name>
    <dbReference type="NCBI Taxonomy" id="2035533"/>
    <lineage>
        <taxon>Bacteria</taxon>
        <taxon>Bacillati</taxon>
        <taxon>Actinomycetota</taxon>
        <taxon>Actinomycetes</taxon>
        <taxon>Micrococcales</taxon>
        <taxon>Promicromonosporaceae</taxon>
        <taxon>Promicromonospora</taxon>
    </lineage>
</organism>
<gene>
    <name evidence="2" type="ORF">GCM10017772_36120</name>
</gene>
<keyword evidence="1" id="KW-0812">Transmembrane</keyword>
<protein>
    <submittedName>
        <fullName evidence="2">Uncharacterized protein</fullName>
    </submittedName>
</protein>
<reference evidence="2" key="2">
    <citation type="submission" date="2020-09" db="EMBL/GenBank/DDBJ databases">
        <authorList>
            <person name="Sun Q."/>
            <person name="Zhou Y."/>
        </authorList>
    </citation>
    <scope>NUCLEOTIDE SEQUENCE</scope>
    <source>
        <strain evidence="2">CGMCC 4.7398</strain>
    </source>
</reference>
<keyword evidence="1" id="KW-0472">Membrane</keyword>